<accession>A0A7J6CAX7</accession>
<feature type="region of interest" description="Disordered" evidence="1">
    <location>
        <begin position="97"/>
        <end position="116"/>
    </location>
</feature>
<sequence length="209" mass="22878">MPVWKRLVSLTLQTLHFHPVLASRPWSLWGLRFQRHICRSAAEMESSACGLINITPNPICSLVNTQYATSSTAPERSPRHSTSTVFLIAKSGSLGTAEQREKVSSSQSREATGRGALKGVFSERKSTQKVVVFREGPPQFLHLSVCLSLQRVTAGGGWHTPFDARNGATPAQSRAVIRTVPCAAIGWASLLYLLRFHYQAACSSAQVFL</sequence>
<proteinExistence type="predicted"/>
<feature type="chain" id="PRO_5029679724" description="Secreted protein" evidence="2">
    <location>
        <begin position="23"/>
        <end position="209"/>
    </location>
</feature>
<feature type="signal peptide" evidence="2">
    <location>
        <begin position="1"/>
        <end position="22"/>
    </location>
</feature>
<dbReference type="Proteomes" id="UP000579812">
    <property type="component" value="Unassembled WGS sequence"/>
</dbReference>
<comment type="caution">
    <text evidence="3">The sequence shown here is derived from an EMBL/GenBank/DDBJ whole genome shotgun (WGS) entry which is preliminary data.</text>
</comment>
<organism evidence="3 4">
    <name type="scientific">Onychostoma macrolepis</name>
    <dbReference type="NCBI Taxonomy" id="369639"/>
    <lineage>
        <taxon>Eukaryota</taxon>
        <taxon>Metazoa</taxon>
        <taxon>Chordata</taxon>
        <taxon>Craniata</taxon>
        <taxon>Vertebrata</taxon>
        <taxon>Euteleostomi</taxon>
        <taxon>Actinopterygii</taxon>
        <taxon>Neopterygii</taxon>
        <taxon>Teleostei</taxon>
        <taxon>Ostariophysi</taxon>
        <taxon>Cypriniformes</taxon>
        <taxon>Cyprinidae</taxon>
        <taxon>Acrossocheilinae</taxon>
        <taxon>Onychostoma</taxon>
    </lineage>
</organism>
<dbReference type="AlphaFoldDB" id="A0A7J6CAX7"/>
<evidence type="ECO:0000313" key="4">
    <source>
        <dbReference type="Proteomes" id="UP000579812"/>
    </source>
</evidence>
<dbReference type="EMBL" id="JAAMOB010000015">
    <property type="protein sequence ID" value="KAF4104191.1"/>
    <property type="molecule type" value="Genomic_DNA"/>
</dbReference>
<evidence type="ECO:0000256" key="1">
    <source>
        <dbReference type="SAM" id="MobiDB-lite"/>
    </source>
</evidence>
<reference evidence="3 4" key="1">
    <citation type="submission" date="2020-04" db="EMBL/GenBank/DDBJ databases">
        <title>Chromosome-level genome assembly of a cyprinid fish Onychostoma macrolepis by integration of Nanopore Sequencing, Bionano and Hi-C technology.</title>
        <authorList>
            <person name="Wang D."/>
        </authorList>
    </citation>
    <scope>NUCLEOTIDE SEQUENCE [LARGE SCALE GENOMIC DNA]</scope>
    <source>
        <strain evidence="3">SWU-2019</strain>
        <tissue evidence="3">Muscle</tissue>
    </source>
</reference>
<keyword evidence="2" id="KW-0732">Signal</keyword>
<evidence type="ECO:0000256" key="2">
    <source>
        <dbReference type="SAM" id="SignalP"/>
    </source>
</evidence>
<evidence type="ECO:0000313" key="3">
    <source>
        <dbReference type="EMBL" id="KAF4104191.1"/>
    </source>
</evidence>
<protein>
    <recommendedName>
        <fullName evidence="5">Secreted protein</fullName>
    </recommendedName>
</protein>
<keyword evidence="4" id="KW-1185">Reference proteome</keyword>
<gene>
    <name evidence="3" type="ORF">G5714_015178</name>
</gene>
<evidence type="ECO:0008006" key="5">
    <source>
        <dbReference type="Google" id="ProtNLM"/>
    </source>
</evidence>
<name>A0A7J6CAX7_9TELE</name>